<evidence type="ECO:0000313" key="1">
    <source>
        <dbReference type="EMBL" id="MBP2372356.1"/>
    </source>
</evidence>
<proteinExistence type="predicted"/>
<gene>
    <name evidence="1" type="ORF">JOF46_000268</name>
</gene>
<organism evidence="1 2">
    <name type="scientific">Paeniglutamicibacter psychrophenolicus</name>
    <dbReference type="NCBI Taxonomy" id="257454"/>
    <lineage>
        <taxon>Bacteria</taxon>
        <taxon>Bacillati</taxon>
        <taxon>Actinomycetota</taxon>
        <taxon>Actinomycetes</taxon>
        <taxon>Micrococcales</taxon>
        <taxon>Micrococcaceae</taxon>
        <taxon>Paeniglutamicibacter</taxon>
    </lineage>
</organism>
<dbReference type="EMBL" id="JAGIOE010000001">
    <property type="protein sequence ID" value="MBP2372356.1"/>
    <property type="molecule type" value="Genomic_DNA"/>
</dbReference>
<comment type="caution">
    <text evidence="1">The sequence shown here is derived from an EMBL/GenBank/DDBJ whole genome shotgun (WGS) entry which is preliminary data.</text>
</comment>
<keyword evidence="2" id="KW-1185">Reference proteome</keyword>
<evidence type="ECO:0000313" key="2">
    <source>
        <dbReference type="Proteomes" id="UP000766570"/>
    </source>
</evidence>
<protein>
    <submittedName>
        <fullName evidence="1">Uncharacterized protein</fullName>
    </submittedName>
</protein>
<name>A0ABS4W8K4_9MICC</name>
<reference evidence="1 2" key="1">
    <citation type="submission" date="2021-03" db="EMBL/GenBank/DDBJ databases">
        <title>Sequencing the genomes of 1000 actinobacteria strains.</title>
        <authorList>
            <person name="Klenk H.-P."/>
        </authorList>
    </citation>
    <scope>NUCLEOTIDE SEQUENCE [LARGE SCALE GENOMIC DNA]</scope>
    <source>
        <strain evidence="1 2">DSM 15454</strain>
    </source>
</reference>
<accession>A0ABS4W8K4</accession>
<sequence length="37" mass="4056">MVGELPDRDFANLIINGMADDRFARSIGGSIYPPMTN</sequence>
<dbReference type="Proteomes" id="UP000766570">
    <property type="component" value="Unassembled WGS sequence"/>
</dbReference>